<dbReference type="InterPro" id="IPR011008">
    <property type="entry name" value="Dimeric_a/b-barrel"/>
</dbReference>
<proteinExistence type="predicted"/>
<comment type="caution">
    <text evidence="1">The sequence shown here is derived from an EMBL/GenBank/DDBJ whole genome shotgun (WGS) entry which is preliminary data.</text>
</comment>
<evidence type="ECO:0000313" key="1">
    <source>
        <dbReference type="EMBL" id="GAA4681160.1"/>
    </source>
</evidence>
<keyword evidence="2" id="KW-1185">Reference proteome</keyword>
<dbReference type="PANTHER" id="PTHR34389:SF2">
    <property type="entry name" value="L-RHAMNOSE MUTAROTASE"/>
    <property type="match status" value="1"/>
</dbReference>
<gene>
    <name evidence="1" type="ORF">GCM10025780_28190</name>
</gene>
<name>A0ABP8W5V8_9MICO</name>
<dbReference type="Gene3D" id="3.30.70.100">
    <property type="match status" value="1"/>
</dbReference>
<protein>
    <submittedName>
        <fullName evidence="1">L-rhamnose mutarotase</fullName>
    </submittedName>
</protein>
<dbReference type="PANTHER" id="PTHR34389">
    <property type="entry name" value="L-RHAMNOSE MUTAROTASE"/>
    <property type="match status" value="1"/>
</dbReference>
<accession>A0ABP8W5V8</accession>
<organism evidence="1 2">
    <name type="scientific">Frondihabitans cladoniiphilus</name>
    <dbReference type="NCBI Taxonomy" id="715785"/>
    <lineage>
        <taxon>Bacteria</taxon>
        <taxon>Bacillati</taxon>
        <taxon>Actinomycetota</taxon>
        <taxon>Actinomycetes</taxon>
        <taxon>Micrococcales</taxon>
        <taxon>Microbacteriaceae</taxon>
        <taxon>Frondihabitans</taxon>
    </lineage>
</organism>
<dbReference type="EMBL" id="BAABLM010000005">
    <property type="protein sequence ID" value="GAA4681160.1"/>
    <property type="molecule type" value="Genomic_DNA"/>
</dbReference>
<dbReference type="Pfam" id="PF05336">
    <property type="entry name" value="rhaM"/>
    <property type="match status" value="1"/>
</dbReference>
<reference evidence="2" key="1">
    <citation type="journal article" date="2019" name="Int. J. Syst. Evol. Microbiol.">
        <title>The Global Catalogue of Microorganisms (GCM) 10K type strain sequencing project: providing services to taxonomists for standard genome sequencing and annotation.</title>
        <authorList>
            <consortium name="The Broad Institute Genomics Platform"/>
            <consortium name="The Broad Institute Genome Sequencing Center for Infectious Disease"/>
            <person name="Wu L."/>
            <person name="Ma J."/>
        </authorList>
    </citation>
    <scope>NUCLEOTIDE SEQUENCE [LARGE SCALE GENOMIC DNA]</scope>
    <source>
        <strain evidence="2">JCM 18956</strain>
    </source>
</reference>
<dbReference type="InterPro" id="IPR008000">
    <property type="entry name" value="Rham/fucose_mutarotase"/>
</dbReference>
<evidence type="ECO:0000313" key="2">
    <source>
        <dbReference type="Proteomes" id="UP001501295"/>
    </source>
</evidence>
<dbReference type="Proteomes" id="UP001501295">
    <property type="component" value="Unassembled WGS sequence"/>
</dbReference>
<dbReference type="RefSeq" id="WP_345376545.1">
    <property type="nucleotide sequence ID" value="NZ_BAABLM010000005.1"/>
</dbReference>
<dbReference type="SUPFAM" id="SSF54909">
    <property type="entry name" value="Dimeric alpha+beta barrel"/>
    <property type="match status" value="1"/>
</dbReference>
<sequence>MHRICFLLHVRPDRLDEYRTAHEAVWPEMLEALKATGWNDYSLFLEEETGLVVGVLDTVDFEAAQAAMAATDVDAKWQASMAPYFAETDSPVTALPRVFHLETQLAALATP</sequence>